<gene>
    <name evidence="2" type="ORF">SD72_06405</name>
</gene>
<keyword evidence="1" id="KW-0812">Transmembrane</keyword>
<feature type="transmembrane region" description="Helical" evidence="1">
    <location>
        <begin position="134"/>
        <end position="152"/>
    </location>
</feature>
<dbReference type="AlphaFoldDB" id="A0A0D0IP38"/>
<name>A0A0D0IP38_9MICO</name>
<feature type="transmembrane region" description="Helical" evidence="1">
    <location>
        <begin position="92"/>
        <end position="113"/>
    </location>
</feature>
<organism evidence="2 3">
    <name type="scientific">Leucobacter komagatae</name>
    <dbReference type="NCBI Taxonomy" id="55969"/>
    <lineage>
        <taxon>Bacteria</taxon>
        <taxon>Bacillati</taxon>
        <taxon>Actinomycetota</taxon>
        <taxon>Actinomycetes</taxon>
        <taxon>Micrococcales</taxon>
        <taxon>Microbacteriaceae</taxon>
        <taxon>Leucobacter</taxon>
    </lineage>
</organism>
<keyword evidence="3" id="KW-1185">Reference proteome</keyword>
<feature type="transmembrane region" description="Helical" evidence="1">
    <location>
        <begin position="67"/>
        <end position="86"/>
    </location>
</feature>
<sequence>MNTALLVAHVIGSILFVGPVTLATSLYPTFVTVSPRAITNTAQAGHTDTLPKKTEQVRIVLHRVTRVYGVIGMLVPALGFVLAARMGILADAWVIASMILTALAAILLAFVVYPLQRRTFDGPITARDQLQLRLASGGFALLWAIVVTLMIVRPGASG</sequence>
<evidence type="ECO:0000313" key="3">
    <source>
        <dbReference type="Proteomes" id="UP000032120"/>
    </source>
</evidence>
<keyword evidence="1" id="KW-0472">Membrane</keyword>
<protein>
    <submittedName>
        <fullName evidence="2">Uncharacterized protein</fullName>
    </submittedName>
</protein>
<reference evidence="2 3" key="1">
    <citation type="submission" date="2015-01" db="EMBL/GenBank/DDBJ databases">
        <title>Draft genome sequence of Leucobacter komagatae strain VKM ST2845.</title>
        <authorList>
            <person name="Karlyshev A.V."/>
            <person name="Kudryashova E.B."/>
        </authorList>
    </citation>
    <scope>NUCLEOTIDE SEQUENCE [LARGE SCALE GENOMIC DNA]</scope>
    <source>
        <strain evidence="2 3">VKM ST2845</strain>
    </source>
</reference>
<evidence type="ECO:0000256" key="1">
    <source>
        <dbReference type="SAM" id="Phobius"/>
    </source>
</evidence>
<dbReference type="OrthoDB" id="3429068at2"/>
<evidence type="ECO:0000313" key="2">
    <source>
        <dbReference type="EMBL" id="KIP52837.1"/>
    </source>
</evidence>
<proteinExistence type="predicted"/>
<feature type="transmembrane region" description="Helical" evidence="1">
    <location>
        <begin position="6"/>
        <end position="27"/>
    </location>
</feature>
<dbReference type="EMBL" id="JXSQ01000006">
    <property type="protein sequence ID" value="KIP52837.1"/>
    <property type="molecule type" value="Genomic_DNA"/>
</dbReference>
<comment type="caution">
    <text evidence="2">The sequence shown here is derived from an EMBL/GenBank/DDBJ whole genome shotgun (WGS) entry which is preliminary data.</text>
</comment>
<keyword evidence="1" id="KW-1133">Transmembrane helix</keyword>
<dbReference type="Proteomes" id="UP000032120">
    <property type="component" value="Unassembled WGS sequence"/>
</dbReference>
<dbReference type="RefSeq" id="WP_042543612.1">
    <property type="nucleotide sequence ID" value="NZ_JXSQ01000006.1"/>
</dbReference>
<accession>A0A0D0IP38</accession>